<keyword evidence="11" id="KW-1133">Transmembrane helix</keyword>
<keyword evidence="10" id="KW-0067">ATP-binding</keyword>
<dbReference type="PANTHER" id="PTHR43547:SF10">
    <property type="entry name" value="SENSOR HISTIDINE KINASE DCUS"/>
    <property type="match status" value="1"/>
</dbReference>
<dbReference type="SUPFAM" id="SSF103190">
    <property type="entry name" value="Sensory domain-like"/>
    <property type="match status" value="1"/>
</dbReference>
<dbReference type="InterPro" id="IPR039506">
    <property type="entry name" value="SPOB_a"/>
</dbReference>
<dbReference type="SMART" id="SM00387">
    <property type="entry name" value="HATPase_c"/>
    <property type="match status" value="1"/>
</dbReference>
<dbReference type="EC" id="2.7.13.3" evidence="3"/>
<dbReference type="InterPro" id="IPR013767">
    <property type="entry name" value="PAS_fold"/>
</dbReference>
<protein>
    <recommendedName>
        <fullName evidence="3">histidine kinase</fullName>
        <ecNumber evidence="3">2.7.13.3</ecNumber>
    </recommendedName>
</protein>
<dbReference type="InterPro" id="IPR033463">
    <property type="entry name" value="sCache_3"/>
</dbReference>
<evidence type="ECO:0000256" key="7">
    <source>
        <dbReference type="ARBA" id="ARBA00022692"/>
    </source>
</evidence>
<dbReference type="InterPro" id="IPR016120">
    <property type="entry name" value="Sig_transdc_His_kin_SpoOB"/>
</dbReference>
<dbReference type="SUPFAM" id="SSF55874">
    <property type="entry name" value="ATPase domain of HSP90 chaperone/DNA topoisomerase II/histidine kinase"/>
    <property type="match status" value="1"/>
</dbReference>
<dbReference type="InterPro" id="IPR005467">
    <property type="entry name" value="His_kinase_dom"/>
</dbReference>
<keyword evidence="5" id="KW-0597">Phosphoprotein</keyword>
<name>A0ABN6FNC3_SINCY</name>
<dbReference type="InterPro" id="IPR004358">
    <property type="entry name" value="Sig_transdc_His_kin-like_C"/>
</dbReference>
<keyword evidence="6" id="KW-0808">Transferase</keyword>
<evidence type="ECO:0000313" key="16">
    <source>
        <dbReference type="EMBL" id="BCT77626.1"/>
    </source>
</evidence>
<evidence type="ECO:0000256" key="10">
    <source>
        <dbReference type="ARBA" id="ARBA00022840"/>
    </source>
</evidence>
<dbReference type="RefSeq" id="WP_229230313.1">
    <property type="nucleotide sequence ID" value="NZ_AP024525.1"/>
</dbReference>
<evidence type="ECO:0000256" key="4">
    <source>
        <dbReference type="ARBA" id="ARBA00022475"/>
    </source>
</evidence>
<sequence>MTVAKGWWRARPLASQILLWVLGLLIATVGLGGLVSARLAGQTLDDQFRLRALGVAESVAQMPEIAADLADRDPAHRIQAIAEQVRTHAQTDYVVVTDRDGIRFSHPTPSLIGQKLEEPVAVLDGRTHVGTDHGSLGDSANAKAPIVDASGSVIGQVSVGILETTVTSELLGDAGTIAAYSALILCLGAVGSFLLARGIKRDTFGLEPSEIASLLQEREALLHGIREGMVGLDDAGRVTVINTEARRLLHLENTALGRPVQELIPEGRLRDVLTGQAPGADQSVITEDSLLVANRMPVSVGGRSVGAVVTLRDRTEIEALMRDLRSLEGLMEALRAQEHEYANRLHTVGGLLDLGEAEQARTFISGIADTSRSLGEGLRGRIEPPELAALIHAKITVAAELDVHVTVSEDSRLREPAVATQDLLTIVGNLLDNAVDAVAGLPGERAVTLTLDDSSGVFVAVTDTGPGVPAEAVDDVVRDGFTTKADNPGRPERAGMRRGIGLALVARIVRRAGGTMDVFPGPGGRFEVWIPAGPAGTDKGEERE</sequence>
<dbReference type="Pfam" id="PF00989">
    <property type="entry name" value="PAS"/>
    <property type="match status" value="1"/>
</dbReference>
<dbReference type="GO" id="GO:0016301">
    <property type="term" value="F:kinase activity"/>
    <property type="evidence" value="ECO:0007669"/>
    <property type="project" value="UniProtKB-KW"/>
</dbReference>
<keyword evidence="13" id="KW-0472">Membrane</keyword>
<dbReference type="Pfam" id="PF02518">
    <property type="entry name" value="HATPase_c"/>
    <property type="match status" value="1"/>
</dbReference>
<dbReference type="Pfam" id="PF14689">
    <property type="entry name" value="SPOB_a"/>
    <property type="match status" value="1"/>
</dbReference>
<dbReference type="PRINTS" id="PR00344">
    <property type="entry name" value="BCTRLSENSOR"/>
</dbReference>
<dbReference type="Pfam" id="PF17203">
    <property type="entry name" value="sCache_3_2"/>
    <property type="match status" value="1"/>
</dbReference>
<keyword evidence="8" id="KW-0547">Nucleotide-binding</keyword>
<evidence type="ECO:0000256" key="9">
    <source>
        <dbReference type="ARBA" id="ARBA00022777"/>
    </source>
</evidence>
<dbReference type="EMBL" id="AP024525">
    <property type="protein sequence ID" value="BCT77626.1"/>
    <property type="molecule type" value="Genomic_DNA"/>
</dbReference>
<dbReference type="InterPro" id="IPR000014">
    <property type="entry name" value="PAS"/>
</dbReference>
<evidence type="ECO:0000256" key="6">
    <source>
        <dbReference type="ARBA" id="ARBA00022679"/>
    </source>
</evidence>
<dbReference type="Proteomes" id="UP001319861">
    <property type="component" value="Chromosome"/>
</dbReference>
<gene>
    <name evidence="16" type="ORF">SCMU_34680</name>
</gene>
<keyword evidence="12" id="KW-0902">Two-component regulatory system</keyword>
<dbReference type="SMART" id="SM00091">
    <property type="entry name" value="PAS"/>
    <property type="match status" value="1"/>
</dbReference>
<dbReference type="Gene3D" id="1.10.287.130">
    <property type="match status" value="1"/>
</dbReference>
<dbReference type="Gene3D" id="3.30.565.10">
    <property type="entry name" value="Histidine kinase-like ATPase, C-terminal domain"/>
    <property type="match status" value="1"/>
</dbReference>
<dbReference type="SUPFAM" id="SSF55785">
    <property type="entry name" value="PYP-like sensor domain (PAS domain)"/>
    <property type="match status" value="1"/>
</dbReference>
<comment type="catalytic activity">
    <reaction evidence="1">
        <text>ATP + protein L-histidine = ADP + protein N-phospho-L-histidine.</text>
        <dbReference type="EC" id="2.7.13.3"/>
    </reaction>
</comment>
<keyword evidence="4" id="KW-1003">Cell membrane</keyword>
<comment type="subcellular location">
    <subcellularLocation>
        <location evidence="2">Cell membrane</location>
        <topology evidence="2">Multi-pass membrane protein</topology>
    </subcellularLocation>
</comment>
<proteinExistence type="predicted"/>
<evidence type="ECO:0000259" key="15">
    <source>
        <dbReference type="PROSITE" id="PS50109"/>
    </source>
</evidence>
<keyword evidence="9 16" id="KW-0418">Kinase</keyword>
<dbReference type="PROSITE" id="PS50109">
    <property type="entry name" value="HIS_KIN"/>
    <property type="match status" value="1"/>
</dbReference>
<dbReference type="InterPro" id="IPR003594">
    <property type="entry name" value="HATPase_dom"/>
</dbReference>
<dbReference type="InterPro" id="IPR035965">
    <property type="entry name" value="PAS-like_dom_sf"/>
</dbReference>
<evidence type="ECO:0000313" key="17">
    <source>
        <dbReference type="Proteomes" id="UP001319861"/>
    </source>
</evidence>
<keyword evidence="14" id="KW-0175">Coiled coil</keyword>
<evidence type="ECO:0000256" key="14">
    <source>
        <dbReference type="SAM" id="Coils"/>
    </source>
</evidence>
<feature type="domain" description="Histidine kinase" evidence="15">
    <location>
        <begin position="336"/>
        <end position="534"/>
    </location>
</feature>
<evidence type="ECO:0000256" key="8">
    <source>
        <dbReference type="ARBA" id="ARBA00022741"/>
    </source>
</evidence>
<feature type="coiled-coil region" evidence="14">
    <location>
        <begin position="317"/>
        <end position="344"/>
    </location>
</feature>
<evidence type="ECO:0000256" key="12">
    <source>
        <dbReference type="ARBA" id="ARBA00023012"/>
    </source>
</evidence>
<dbReference type="Gene3D" id="3.30.450.20">
    <property type="entry name" value="PAS domain"/>
    <property type="match status" value="2"/>
</dbReference>
<evidence type="ECO:0000256" key="1">
    <source>
        <dbReference type="ARBA" id="ARBA00000085"/>
    </source>
</evidence>
<dbReference type="InterPro" id="IPR029151">
    <property type="entry name" value="Sensor-like_sf"/>
</dbReference>
<organism evidence="16 17">
    <name type="scientific">Sinomonas cyclohexanicum</name>
    <name type="common">Corynebacterium cyclohexanicum</name>
    <dbReference type="NCBI Taxonomy" id="322009"/>
    <lineage>
        <taxon>Bacteria</taxon>
        <taxon>Bacillati</taxon>
        <taxon>Actinomycetota</taxon>
        <taxon>Actinomycetes</taxon>
        <taxon>Micrococcales</taxon>
        <taxon>Micrococcaceae</taxon>
        <taxon>Sinomonas</taxon>
    </lineage>
</organism>
<keyword evidence="7" id="KW-0812">Transmembrane</keyword>
<evidence type="ECO:0000256" key="3">
    <source>
        <dbReference type="ARBA" id="ARBA00012438"/>
    </source>
</evidence>
<evidence type="ECO:0000256" key="11">
    <source>
        <dbReference type="ARBA" id="ARBA00022989"/>
    </source>
</evidence>
<evidence type="ECO:0000256" key="5">
    <source>
        <dbReference type="ARBA" id="ARBA00022553"/>
    </source>
</evidence>
<evidence type="ECO:0000256" key="13">
    <source>
        <dbReference type="ARBA" id="ARBA00023136"/>
    </source>
</evidence>
<dbReference type="SUPFAM" id="SSF55890">
    <property type="entry name" value="Sporulation response regulatory protein Spo0B"/>
    <property type="match status" value="1"/>
</dbReference>
<keyword evidence="17" id="KW-1185">Reference proteome</keyword>
<reference evidence="16 17" key="1">
    <citation type="journal article" date="2021" name="J. Biosci. Bioeng.">
        <title>Identification and characterization of a chc gene cluster responsible for the aromatization pathway of cyclohexanecarboxylate degradation in Sinomonas cyclohexanicum ATCC 51369.</title>
        <authorList>
            <person name="Yamamoto T."/>
            <person name="Hasegawa Y."/>
            <person name="Lau P.C.K."/>
            <person name="Iwaki H."/>
        </authorList>
    </citation>
    <scope>NUCLEOTIDE SEQUENCE [LARGE SCALE GENOMIC DNA]</scope>
    <source>
        <strain evidence="16 17">ATCC 51369</strain>
    </source>
</reference>
<dbReference type="PANTHER" id="PTHR43547">
    <property type="entry name" value="TWO-COMPONENT HISTIDINE KINASE"/>
    <property type="match status" value="1"/>
</dbReference>
<dbReference type="InterPro" id="IPR036890">
    <property type="entry name" value="HATPase_C_sf"/>
</dbReference>
<accession>A0ABN6FNC3</accession>
<evidence type="ECO:0000256" key="2">
    <source>
        <dbReference type="ARBA" id="ARBA00004651"/>
    </source>
</evidence>